<sequence length="163" mass="18542">MWRRLFPHPYLSFLIPFVWLLLVNTITPIEIILGAALGLLLPWYTQRFWPERLQIRKPLKLLGYVGIVLRDIVAANIDVARLVLFRSARRLRPGFVTLPLDIHTPEAILILVATISLTPGTIGADVSADGRAILVHGLDVPDGAAMVRLFKERYERRLIEIFE</sequence>
<dbReference type="RefSeq" id="WP_088559685.1">
    <property type="nucleotide sequence ID" value="NZ_FYEH01000001.1"/>
</dbReference>
<keyword evidence="3" id="KW-1003">Cell membrane</keyword>
<evidence type="ECO:0000256" key="3">
    <source>
        <dbReference type="ARBA" id="ARBA00022475"/>
    </source>
</evidence>
<feature type="transmembrane region" description="Helical" evidence="7">
    <location>
        <begin position="12"/>
        <end position="41"/>
    </location>
</feature>
<comment type="subcellular location">
    <subcellularLocation>
        <location evidence="1">Cell membrane</location>
        <topology evidence="1">Multi-pass membrane protein</topology>
    </subcellularLocation>
</comment>
<dbReference type="NCBIfam" id="NF006518">
    <property type="entry name" value="PRK08965.1-2"/>
    <property type="match status" value="1"/>
</dbReference>
<dbReference type="PANTHER" id="PTHR34584:SF1">
    <property type="entry name" value="NA(+)_H(+) ANTIPORTER SUBUNIT E1"/>
    <property type="match status" value="1"/>
</dbReference>
<reference evidence="8 9" key="1">
    <citation type="submission" date="2017-06" db="EMBL/GenBank/DDBJ databases">
        <authorList>
            <person name="Kim H.J."/>
            <person name="Triplett B.A."/>
        </authorList>
    </citation>
    <scope>NUCLEOTIDE SEQUENCE [LARGE SCALE GENOMIC DNA]</scope>
    <source>
        <strain evidence="8 9">B29T1</strain>
    </source>
</reference>
<dbReference type="Proteomes" id="UP000197065">
    <property type="component" value="Unassembled WGS sequence"/>
</dbReference>
<keyword evidence="9" id="KW-1185">Reference proteome</keyword>
<dbReference type="GO" id="GO:0008324">
    <property type="term" value="F:monoatomic cation transmembrane transporter activity"/>
    <property type="evidence" value="ECO:0007669"/>
    <property type="project" value="InterPro"/>
</dbReference>
<protein>
    <submittedName>
        <fullName evidence="8">Multisubunit potassium/proton antiporter, PhaE subunit</fullName>
    </submittedName>
</protein>
<dbReference type="PANTHER" id="PTHR34584">
    <property type="entry name" value="NA(+)/H(+) ANTIPORTER SUBUNIT E1"/>
    <property type="match status" value="1"/>
</dbReference>
<proteinExistence type="inferred from homology"/>
<dbReference type="GO" id="GO:0005886">
    <property type="term" value="C:plasma membrane"/>
    <property type="evidence" value="ECO:0007669"/>
    <property type="project" value="UniProtKB-SubCell"/>
</dbReference>
<evidence type="ECO:0000256" key="5">
    <source>
        <dbReference type="ARBA" id="ARBA00022989"/>
    </source>
</evidence>
<evidence type="ECO:0000256" key="2">
    <source>
        <dbReference type="ARBA" id="ARBA00006228"/>
    </source>
</evidence>
<evidence type="ECO:0000256" key="1">
    <source>
        <dbReference type="ARBA" id="ARBA00004651"/>
    </source>
</evidence>
<accession>A0A212Q2Z1</accession>
<evidence type="ECO:0000313" key="9">
    <source>
        <dbReference type="Proteomes" id="UP000197065"/>
    </source>
</evidence>
<evidence type="ECO:0000256" key="6">
    <source>
        <dbReference type="ARBA" id="ARBA00023136"/>
    </source>
</evidence>
<gene>
    <name evidence="8" type="ORF">SAMN07250955_101383</name>
</gene>
<name>A0A212Q2Z1_9PROT</name>
<keyword evidence="6 7" id="KW-0472">Membrane</keyword>
<dbReference type="EMBL" id="FYEH01000001">
    <property type="protein sequence ID" value="SNB53623.1"/>
    <property type="molecule type" value="Genomic_DNA"/>
</dbReference>
<dbReference type="PIRSF" id="PIRSF019239">
    <property type="entry name" value="MrpE"/>
    <property type="match status" value="1"/>
</dbReference>
<dbReference type="Pfam" id="PF01899">
    <property type="entry name" value="MNHE"/>
    <property type="match status" value="1"/>
</dbReference>
<keyword evidence="5 7" id="KW-1133">Transmembrane helix</keyword>
<evidence type="ECO:0000256" key="7">
    <source>
        <dbReference type="SAM" id="Phobius"/>
    </source>
</evidence>
<comment type="similarity">
    <text evidence="2">Belongs to the CPA3 antiporters (TC 2.A.63) subunit E family.</text>
</comment>
<evidence type="ECO:0000256" key="4">
    <source>
        <dbReference type="ARBA" id="ARBA00022692"/>
    </source>
</evidence>
<dbReference type="OrthoDB" id="9807187at2"/>
<organism evidence="8 9">
    <name type="scientific">Arboricoccus pini</name>
    <dbReference type="NCBI Taxonomy" id="1963835"/>
    <lineage>
        <taxon>Bacteria</taxon>
        <taxon>Pseudomonadati</taxon>
        <taxon>Pseudomonadota</taxon>
        <taxon>Alphaproteobacteria</taxon>
        <taxon>Geminicoccales</taxon>
        <taxon>Geminicoccaceae</taxon>
        <taxon>Arboricoccus</taxon>
    </lineage>
</organism>
<evidence type="ECO:0000313" key="8">
    <source>
        <dbReference type="EMBL" id="SNB53623.1"/>
    </source>
</evidence>
<keyword evidence="4 7" id="KW-0812">Transmembrane</keyword>
<dbReference type="InterPro" id="IPR002758">
    <property type="entry name" value="Cation_antiport_E"/>
</dbReference>
<dbReference type="AlphaFoldDB" id="A0A212Q2Z1"/>